<sequence length="199" mass="23435">MTKPLFCILGASASGKSTLVQMLEKEFNMKQIPSYTTRSPRYEGEAGHTFVSEKEFKALNDIVAYNYYLNNHYGVTASQIDDDTYNLYVVDQTGLNELHKKYKGNREIYSIFIDCLPITRHDRLFRRYYKMYKNIDKAFKEARKRFKQDEIEFKNCKSSVDYVINNDENINTAYENFRKYVVGLTIKQEGDNDTETEHN</sequence>
<keyword evidence="6" id="KW-1185">Reference proteome</keyword>
<feature type="domain" description="Guanylate kinase/L-type calcium channel beta subunit" evidence="4">
    <location>
        <begin position="1"/>
        <end position="185"/>
    </location>
</feature>
<dbReference type="EMBL" id="JAOQJZ010000012">
    <property type="protein sequence ID" value="MCU6706464.1"/>
    <property type="molecule type" value="Genomic_DNA"/>
</dbReference>
<dbReference type="PANTHER" id="PTHR23117">
    <property type="entry name" value="GUANYLATE KINASE-RELATED"/>
    <property type="match status" value="1"/>
</dbReference>
<name>A0AAE3IJA4_9FIRM</name>
<gene>
    <name evidence="5" type="ORF">OCV57_11090</name>
</gene>
<dbReference type="InterPro" id="IPR027417">
    <property type="entry name" value="P-loop_NTPase"/>
</dbReference>
<dbReference type="InterPro" id="IPR008145">
    <property type="entry name" value="GK/Ca_channel_bsu"/>
</dbReference>
<dbReference type="GO" id="GO:0005829">
    <property type="term" value="C:cytosol"/>
    <property type="evidence" value="ECO:0007669"/>
    <property type="project" value="TreeGrafter"/>
</dbReference>
<dbReference type="RefSeq" id="WP_267301615.1">
    <property type="nucleotide sequence ID" value="NZ_JAOQJZ010000012.1"/>
</dbReference>
<dbReference type="PANTHER" id="PTHR23117:SF13">
    <property type="entry name" value="GUANYLATE KINASE"/>
    <property type="match status" value="1"/>
</dbReference>
<reference evidence="5 6" key="1">
    <citation type="journal article" date="2021" name="ISME Commun">
        <title>Automated analysis of genomic sequences facilitates high-throughput and comprehensive description of bacteria.</title>
        <authorList>
            <person name="Hitch T.C.A."/>
        </authorList>
    </citation>
    <scope>NUCLEOTIDE SEQUENCE [LARGE SCALE GENOMIC DNA]</scope>
    <source>
        <strain evidence="5 6">Sanger_31</strain>
    </source>
</reference>
<evidence type="ECO:0000313" key="5">
    <source>
        <dbReference type="EMBL" id="MCU6706464.1"/>
    </source>
</evidence>
<dbReference type="Gene3D" id="3.40.50.300">
    <property type="entry name" value="P-loop containing nucleotide triphosphate hydrolases"/>
    <property type="match status" value="1"/>
</dbReference>
<dbReference type="AlphaFoldDB" id="A0AAE3IJA4"/>
<evidence type="ECO:0000313" key="6">
    <source>
        <dbReference type="Proteomes" id="UP001208131"/>
    </source>
</evidence>
<organism evidence="5 6">
    <name type="scientific">Hominimerdicola aceti</name>
    <dbReference type="NCBI Taxonomy" id="2981726"/>
    <lineage>
        <taxon>Bacteria</taxon>
        <taxon>Bacillati</taxon>
        <taxon>Bacillota</taxon>
        <taxon>Clostridia</taxon>
        <taxon>Eubacteriales</taxon>
        <taxon>Oscillospiraceae</taxon>
        <taxon>Hominimerdicola</taxon>
    </lineage>
</organism>
<comment type="function">
    <text evidence="1">Essential for recycling GMP and indirectly, cGMP.</text>
</comment>
<comment type="caution">
    <text evidence="5">The sequence shown here is derived from an EMBL/GenBank/DDBJ whole genome shotgun (WGS) entry which is preliminary data.</text>
</comment>
<dbReference type="SUPFAM" id="SSF52540">
    <property type="entry name" value="P-loop containing nucleoside triphosphate hydrolases"/>
    <property type="match status" value="1"/>
</dbReference>
<evidence type="ECO:0000256" key="2">
    <source>
        <dbReference type="ARBA" id="ARBA00022679"/>
    </source>
</evidence>
<dbReference type="Proteomes" id="UP001208131">
    <property type="component" value="Unassembled WGS sequence"/>
</dbReference>
<evidence type="ECO:0000256" key="1">
    <source>
        <dbReference type="ARBA" id="ARBA00003531"/>
    </source>
</evidence>
<comment type="catalytic activity">
    <reaction evidence="3">
        <text>GMP + ATP = GDP + ADP</text>
        <dbReference type="Rhea" id="RHEA:20780"/>
        <dbReference type="ChEBI" id="CHEBI:30616"/>
        <dbReference type="ChEBI" id="CHEBI:58115"/>
        <dbReference type="ChEBI" id="CHEBI:58189"/>
        <dbReference type="ChEBI" id="CHEBI:456216"/>
        <dbReference type="EC" id="2.7.4.8"/>
    </reaction>
</comment>
<dbReference type="GO" id="GO:0004385">
    <property type="term" value="F:GMP kinase activity"/>
    <property type="evidence" value="ECO:0007669"/>
    <property type="project" value="UniProtKB-EC"/>
</dbReference>
<protein>
    <recommendedName>
        <fullName evidence="4">Guanylate kinase/L-type calcium channel beta subunit domain-containing protein</fullName>
    </recommendedName>
</protein>
<keyword evidence="2" id="KW-0808">Transferase</keyword>
<dbReference type="Pfam" id="PF00625">
    <property type="entry name" value="Guanylate_kin"/>
    <property type="match status" value="1"/>
</dbReference>
<accession>A0AAE3IJA4</accession>
<evidence type="ECO:0000259" key="4">
    <source>
        <dbReference type="SMART" id="SM00072"/>
    </source>
</evidence>
<proteinExistence type="predicted"/>
<dbReference type="SMART" id="SM00072">
    <property type="entry name" value="GuKc"/>
    <property type="match status" value="1"/>
</dbReference>
<evidence type="ECO:0000256" key="3">
    <source>
        <dbReference type="ARBA" id="ARBA00048594"/>
    </source>
</evidence>